<evidence type="ECO:0000313" key="3">
    <source>
        <dbReference type="Proteomes" id="UP000784793"/>
    </source>
</evidence>
<dbReference type="EMBL" id="DYXB01000091">
    <property type="protein sequence ID" value="HJF10277.1"/>
    <property type="molecule type" value="Genomic_DNA"/>
</dbReference>
<dbReference type="Proteomes" id="UP000784793">
    <property type="component" value="Unassembled WGS sequence"/>
</dbReference>
<sequence>MFKNKFIKLLTVATFAIVGIGTVNAMSHASTVQASTFHYLRRDHKLVTLGFGQKLPIVFYDHGKRVYANDDPKNEENFTDEAIGSAFLLKTHGWKYINGQKYYKLYNYAYNWSCYIAAKYFTKKYNDLSYEQIYTVTKAFSPRNGDMQASKTNLMLHPGAAIEVDMYSKDDDIVSIGSPIDDNKHGLTGFVEDGSYHSSAWLKITQSQFRNNCRKAAPHTKFVFDDDGDYETNASLARGGIYHKGHFYKVYTR</sequence>
<reference evidence="2" key="1">
    <citation type="journal article" date="2021" name="PeerJ">
        <title>Extensive microbial diversity within the chicken gut microbiome revealed by metagenomics and culture.</title>
        <authorList>
            <person name="Gilroy R."/>
            <person name="Ravi A."/>
            <person name="Getino M."/>
            <person name="Pursley I."/>
            <person name="Horton D.L."/>
            <person name="Alikhan N.F."/>
            <person name="Baker D."/>
            <person name="Gharbi K."/>
            <person name="Hall N."/>
            <person name="Watson M."/>
            <person name="Adriaenssens E.M."/>
            <person name="Foster-Nyarko E."/>
            <person name="Jarju S."/>
            <person name="Secka A."/>
            <person name="Antonio M."/>
            <person name="Oren A."/>
            <person name="Chaudhuri R.R."/>
            <person name="La Ragione R."/>
            <person name="Hildebrand F."/>
            <person name="Pallen M.J."/>
        </authorList>
    </citation>
    <scope>NUCLEOTIDE SEQUENCE</scope>
    <source>
        <strain evidence="2">CHK194-22301</strain>
    </source>
</reference>
<gene>
    <name evidence="2" type="ORF">K8V23_05760</name>
</gene>
<accession>A0A921FIR9</accession>
<feature type="signal peptide" evidence="1">
    <location>
        <begin position="1"/>
        <end position="25"/>
    </location>
</feature>
<organism evidence="2 3">
    <name type="scientific">Lactobacillus crispatus</name>
    <dbReference type="NCBI Taxonomy" id="47770"/>
    <lineage>
        <taxon>Bacteria</taxon>
        <taxon>Bacillati</taxon>
        <taxon>Bacillota</taxon>
        <taxon>Bacilli</taxon>
        <taxon>Lactobacillales</taxon>
        <taxon>Lactobacillaceae</taxon>
        <taxon>Lactobacillus</taxon>
    </lineage>
</organism>
<comment type="caution">
    <text evidence="2">The sequence shown here is derived from an EMBL/GenBank/DDBJ whole genome shotgun (WGS) entry which is preliminary data.</text>
</comment>
<name>A0A921FIR9_9LACO</name>
<keyword evidence="1" id="KW-0732">Signal</keyword>
<dbReference type="AlphaFoldDB" id="A0A921FIR9"/>
<proteinExistence type="predicted"/>
<evidence type="ECO:0000256" key="1">
    <source>
        <dbReference type="SAM" id="SignalP"/>
    </source>
</evidence>
<evidence type="ECO:0008006" key="4">
    <source>
        <dbReference type="Google" id="ProtNLM"/>
    </source>
</evidence>
<protein>
    <recommendedName>
        <fullName evidence="4">Surface layer protein A domain-containing protein</fullName>
    </recommendedName>
</protein>
<reference evidence="2" key="2">
    <citation type="submission" date="2021-09" db="EMBL/GenBank/DDBJ databases">
        <authorList>
            <person name="Gilroy R."/>
        </authorList>
    </citation>
    <scope>NUCLEOTIDE SEQUENCE</scope>
    <source>
        <strain evidence="2">CHK194-22301</strain>
    </source>
</reference>
<feature type="chain" id="PRO_5038745004" description="Surface layer protein A domain-containing protein" evidence="1">
    <location>
        <begin position="26"/>
        <end position="253"/>
    </location>
</feature>
<evidence type="ECO:0000313" key="2">
    <source>
        <dbReference type="EMBL" id="HJF10277.1"/>
    </source>
</evidence>